<dbReference type="AlphaFoldDB" id="A0A8H5BEM0"/>
<dbReference type="OrthoDB" id="58416at2759"/>
<dbReference type="InterPro" id="IPR053206">
    <property type="entry name" value="Dimeric_xanthone_biosynth"/>
</dbReference>
<proteinExistence type="predicted"/>
<dbReference type="EMBL" id="JAACJJ010000028">
    <property type="protein sequence ID" value="KAF5321840.1"/>
    <property type="molecule type" value="Genomic_DNA"/>
</dbReference>
<protein>
    <recommendedName>
        <fullName evidence="1">Hemerythrin-like domain-containing protein</fullName>
    </recommendedName>
</protein>
<dbReference type="Pfam" id="PF01814">
    <property type="entry name" value="Hemerythrin"/>
    <property type="match status" value="1"/>
</dbReference>
<comment type="caution">
    <text evidence="2">The sequence shown here is derived from an EMBL/GenBank/DDBJ whole genome shotgun (WGS) entry which is preliminary data.</text>
</comment>
<dbReference type="PANTHER" id="PTHR38048:SF2">
    <property type="entry name" value="HEMERYTHRIN-LIKE DOMAIN-CONTAINING PROTEIN"/>
    <property type="match status" value="1"/>
</dbReference>
<reference evidence="2 3" key="1">
    <citation type="journal article" date="2020" name="ISME J.">
        <title>Uncovering the hidden diversity of litter-decomposition mechanisms in mushroom-forming fungi.</title>
        <authorList>
            <person name="Floudas D."/>
            <person name="Bentzer J."/>
            <person name="Ahren D."/>
            <person name="Johansson T."/>
            <person name="Persson P."/>
            <person name="Tunlid A."/>
        </authorList>
    </citation>
    <scope>NUCLEOTIDE SEQUENCE [LARGE SCALE GENOMIC DNA]</scope>
    <source>
        <strain evidence="2 3">CBS 101986</strain>
    </source>
</reference>
<accession>A0A8H5BEM0</accession>
<name>A0A8H5BEM0_9AGAR</name>
<feature type="domain" description="Hemerythrin-like" evidence="1">
    <location>
        <begin position="34"/>
        <end position="147"/>
    </location>
</feature>
<evidence type="ECO:0000313" key="2">
    <source>
        <dbReference type="EMBL" id="KAF5321840.1"/>
    </source>
</evidence>
<sequence length="234" mass="26910">MASSPRYPLIDVATATPNNTNFADNVASHSTEMALIHNVFIRSLNSVHQHARQVTTDAKAFAGYSLILIDMIHMHHLGEETFLFPFLQTKLDMDQNIDQHEAFKGPLTAFEDYMRAVFDGKAKYDGEKVVALVEAFGDTLVEHLHEEIPTISPERLAQFDRTGFDQVVLTMKNWRNKHEPMASIGPFVIFHHDFNAVPNWPRISGIAIFVVKYVLYWRVLKQQHHSYWKFAPFK</sequence>
<dbReference type="InterPro" id="IPR012312">
    <property type="entry name" value="Hemerythrin-like"/>
</dbReference>
<evidence type="ECO:0000313" key="3">
    <source>
        <dbReference type="Proteomes" id="UP000567179"/>
    </source>
</evidence>
<dbReference type="Gene3D" id="1.20.120.520">
    <property type="entry name" value="nmb1532 protein domain like"/>
    <property type="match status" value="1"/>
</dbReference>
<dbReference type="PANTHER" id="PTHR38048">
    <property type="entry name" value="EXPRESSED PROTEIN"/>
    <property type="match status" value="1"/>
</dbReference>
<dbReference type="Proteomes" id="UP000567179">
    <property type="component" value="Unassembled WGS sequence"/>
</dbReference>
<keyword evidence="3" id="KW-1185">Reference proteome</keyword>
<gene>
    <name evidence="2" type="ORF">D9619_001863</name>
</gene>
<evidence type="ECO:0000259" key="1">
    <source>
        <dbReference type="Pfam" id="PF01814"/>
    </source>
</evidence>
<organism evidence="2 3">
    <name type="scientific">Psilocybe cf. subviscida</name>
    <dbReference type="NCBI Taxonomy" id="2480587"/>
    <lineage>
        <taxon>Eukaryota</taxon>
        <taxon>Fungi</taxon>
        <taxon>Dikarya</taxon>
        <taxon>Basidiomycota</taxon>
        <taxon>Agaricomycotina</taxon>
        <taxon>Agaricomycetes</taxon>
        <taxon>Agaricomycetidae</taxon>
        <taxon>Agaricales</taxon>
        <taxon>Agaricineae</taxon>
        <taxon>Strophariaceae</taxon>
        <taxon>Psilocybe</taxon>
    </lineage>
</organism>
<dbReference type="CDD" id="cd12108">
    <property type="entry name" value="Hr-like"/>
    <property type="match status" value="1"/>
</dbReference>